<evidence type="ECO:0000256" key="6">
    <source>
        <dbReference type="ARBA" id="ARBA00022801"/>
    </source>
</evidence>
<dbReference type="FunFam" id="3.20.20.140:FF:000006">
    <property type="entry name" value="Dihydroorotase"/>
    <property type="match status" value="1"/>
</dbReference>
<evidence type="ECO:0000313" key="13">
    <source>
        <dbReference type="EMBL" id="CUA95755.1"/>
    </source>
</evidence>
<feature type="modified residue" description="N6-carboxylysine" evidence="10">
    <location>
        <position position="102"/>
    </location>
</feature>
<feature type="binding site" description="via carbamate group" evidence="10">
    <location>
        <position position="102"/>
    </location>
    <ligand>
        <name>Zn(2+)</name>
        <dbReference type="ChEBI" id="CHEBI:29105"/>
        <label>2</label>
    </ligand>
</feature>
<name>A0A0K6HY03_9BURK</name>
<feature type="binding site" evidence="10">
    <location>
        <position position="229"/>
    </location>
    <ligand>
        <name>substrate</name>
    </ligand>
</feature>
<comment type="subunit">
    <text evidence="10">Homodimer.</text>
</comment>
<dbReference type="Gene3D" id="3.20.20.140">
    <property type="entry name" value="Metal-dependent hydrolases"/>
    <property type="match status" value="1"/>
</dbReference>
<feature type="binding site" evidence="10">
    <location>
        <position position="139"/>
    </location>
    <ligand>
        <name>substrate</name>
    </ligand>
</feature>
<dbReference type="CDD" id="cd01294">
    <property type="entry name" value="DHOase"/>
    <property type="match status" value="1"/>
</dbReference>
<dbReference type="UniPathway" id="UPA00070">
    <property type="reaction ID" value="UER00117"/>
</dbReference>
<evidence type="ECO:0000256" key="1">
    <source>
        <dbReference type="ARBA" id="ARBA00002368"/>
    </source>
</evidence>
<feature type="binding site" evidence="10">
    <location>
        <position position="257"/>
    </location>
    <ligand>
        <name>Zn(2+)</name>
        <dbReference type="ChEBI" id="CHEBI:29105"/>
        <label>1</label>
    </ligand>
</feature>
<dbReference type="PANTHER" id="PTHR43137:SF1">
    <property type="entry name" value="DIHYDROOROTASE"/>
    <property type="match status" value="1"/>
</dbReference>
<dbReference type="NCBIfam" id="TIGR00856">
    <property type="entry name" value="pyrC_dimer"/>
    <property type="match status" value="1"/>
</dbReference>
<feature type="domain" description="Amidohydrolase-related" evidence="12">
    <location>
        <begin position="14"/>
        <end position="320"/>
    </location>
</feature>
<comment type="pathway">
    <text evidence="2 10 11">Pyrimidine metabolism; UMP biosynthesis via de novo pathway; (S)-dihydroorotate from bicarbonate: step 3/3.</text>
</comment>
<evidence type="ECO:0000256" key="2">
    <source>
        <dbReference type="ARBA" id="ARBA00004880"/>
    </source>
</evidence>
<dbReference type="InterPro" id="IPR032466">
    <property type="entry name" value="Metal_Hydrolase"/>
</dbReference>
<feature type="binding site" description="via carbamate group" evidence="10">
    <location>
        <position position="102"/>
    </location>
    <ligand>
        <name>Zn(2+)</name>
        <dbReference type="ChEBI" id="CHEBI:29105"/>
        <label>1</label>
    </ligand>
</feature>
<dbReference type="SUPFAM" id="SSF51556">
    <property type="entry name" value="Metallo-dependent hydrolases"/>
    <property type="match status" value="1"/>
</dbReference>
<feature type="binding site" evidence="10">
    <location>
        <position position="261"/>
    </location>
    <ligand>
        <name>substrate</name>
    </ligand>
</feature>
<reference evidence="14" key="1">
    <citation type="submission" date="2015-08" db="EMBL/GenBank/DDBJ databases">
        <authorList>
            <person name="Varghese N."/>
        </authorList>
    </citation>
    <scope>NUCLEOTIDE SEQUENCE [LARGE SCALE GENOMIC DNA]</scope>
    <source>
        <strain evidence="14">DSM 18181</strain>
    </source>
</reference>
<evidence type="ECO:0000256" key="5">
    <source>
        <dbReference type="ARBA" id="ARBA00022723"/>
    </source>
</evidence>
<dbReference type="PIRSF" id="PIRSF001237">
    <property type="entry name" value="DHOdimr"/>
    <property type="match status" value="1"/>
</dbReference>
<keyword evidence="7 10" id="KW-0862">Zinc</keyword>
<comment type="function">
    <text evidence="1 10">Catalyzes the reversible cyclization of carbamoyl aspartate to dihydroorotate.</text>
</comment>
<feature type="binding site" evidence="10">
    <location>
        <position position="18"/>
    </location>
    <ligand>
        <name>Zn(2+)</name>
        <dbReference type="ChEBI" id="CHEBI:29105"/>
        <label>1</label>
    </ligand>
</feature>
<protein>
    <recommendedName>
        <fullName evidence="4 10">Dihydroorotase</fullName>
        <shortName evidence="10">DHOase</shortName>
        <ecNumber evidence="4 10">3.5.2.3</ecNumber>
    </recommendedName>
</protein>
<dbReference type="Pfam" id="PF01979">
    <property type="entry name" value="Amidohydro_1"/>
    <property type="match status" value="1"/>
</dbReference>
<dbReference type="Proteomes" id="UP000183649">
    <property type="component" value="Unassembled WGS sequence"/>
</dbReference>
<organism evidence="13 14">
    <name type="scientific">Thiomonas bhubaneswarensis</name>
    <dbReference type="NCBI Taxonomy" id="339866"/>
    <lineage>
        <taxon>Bacteria</taxon>
        <taxon>Pseudomonadati</taxon>
        <taxon>Pseudomonadota</taxon>
        <taxon>Betaproteobacteria</taxon>
        <taxon>Burkholderiales</taxon>
        <taxon>Thiomonas</taxon>
    </lineage>
</organism>
<dbReference type="InterPro" id="IPR006680">
    <property type="entry name" value="Amidohydro-rel"/>
</dbReference>
<keyword evidence="5 10" id="KW-0479">Metal-binding</keyword>
<feature type="active site" evidence="10">
    <location>
        <position position="257"/>
    </location>
</feature>
<feature type="binding site" evidence="10">
    <location>
        <position position="139"/>
    </location>
    <ligand>
        <name>Zn(2+)</name>
        <dbReference type="ChEBI" id="CHEBI:29105"/>
        <label>2</label>
    </ligand>
</feature>
<evidence type="ECO:0000259" key="12">
    <source>
        <dbReference type="Pfam" id="PF01979"/>
    </source>
</evidence>
<dbReference type="InterPro" id="IPR002195">
    <property type="entry name" value="Dihydroorotase_CS"/>
</dbReference>
<dbReference type="EC" id="3.5.2.3" evidence="4 10"/>
<gene>
    <name evidence="10" type="primary">pyrC</name>
    <name evidence="13" type="ORF">Ga0061069_103238</name>
</gene>
<dbReference type="HAMAP" id="MF_00219">
    <property type="entry name" value="PyrC_classII"/>
    <property type="match status" value="1"/>
</dbReference>
<evidence type="ECO:0000256" key="8">
    <source>
        <dbReference type="ARBA" id="ARBA00022975"/>
    </source>
</evidence>
<dbReference type="GO" id="GO:0006207">
    <property type="term" value="P:'de novo' pyrimidine nucleobase biosynthetic process"/>
    <property type="evidence" value="ECO:0007669"/>
    <property type="project" value="TreeGrafter"/>
</dbReference>
<feature type="binding site" evidence="10">
    <location>
        <begin position="18"/>
        <end position="20"/>
    </location>
    <ligand>
        <name>substrate</name>
    </ligand>
</feature>
<evidence type="ECO:0000256" key="4">
    <source>
        <dbReference type="ARBA" id="ARBA00012860"/>
    </source>
</evidence>
<dbReference type="EMBL" id="CYHF01000003">
    <property type="protein sequence ID" value="CUA95755.1"/>
    <property type="molecule type" value="Genomic_DNA"/>
</dbReference>
<keyword evidence="8 10" id="KW-0665">Pyrimidine biosynthesis</keyword>
<dbReference type="RefSeq" id="WP_055450029.1">
    <property type="nucleotide sequence ID" value="NZ_CYHF01000003.1"/>
</dbReference>
<feature type="binding site" evidence="10">
    <location>
        <position position="44"/>
    </location>
    <ligand>
        <name>substrate</name>
    </ligand>
</feature>
<dbReference type="PROSITE" id="PS00483">
    <property type="entry name" value="DIHYDROOROTASE_2"/>
    <property type="match status" value="1"/>
</dbReference>
<evidence type="ECO:0000256" key="11">
    <source>
        <dbReference type="RuleBase" id="RU003440"/>
    </source>
</evidence>
<feature type="binding site" evidence="10">
    <location>
        <position position="16"/>
    </location>
    <ligand>
        <name>Zn(2+)</name>
        <dbReference type="ChEBI" id="CHEBI:29105"/>
        <label>1</label>
    </ligand>
</feature>
<dbReference type="GO" id="GO:0005829">
    <property type="term" value="C:cytosol"/>
    <property type="evidence" value="ECO:0007669"/>
    <property type="project" value="TreeGrafter"/>
</dbReference>
<evidence type="ECO:0000256" key="10">
    <source>
        <dbReference type="HAMAP-Rule" id="MF_00219"/>
    </source>
</evidence>
<dbReference type="GO" id="GO:0044205">
    <property type="term" value="P:'de novo' UMP biosynthetic process"/>
    <property type="evidence" value="ECO:0007669"/>
    <property type="project" value="UniProtKB-UniRule"/>
</dbReference>
<dbReference type="PROSITE" id="PS00482">
    <property type="entry name" value="DIHYDROOROTASE_1"/>
    <property type="match status" value="1"/>
</dbReference>
<dbReference type="OrthoDB" id="9808095at2"/>
<evidence type="ECO:0000256" key="7">
    <source>
        <dbReference type="ARBA" id="ARBA00022833"/>
    </source>
</evidence>
<keyword evidence="14" id="KW-1185">Reference proteome</keyword>
<feature type="binding site" evidence="10">
    <location>
        <position position="273"/>
    </location>
    <ligand>
        <name>substrate</name>
    </ligand>
</feature>
<dbReference type="AlphaFoldDB" id="A0A0K6HY03"/>
<dbReference type="GO" id="GO:0004151">
    <property type="term" value="F:dihydroorotase activity"/>
    <property type="evidence" value="ECO:0007669"/>
    <property type="project" value="UniProtKB-UniRule"/>
</dbReference>
<dbReference type="PANTHER" id="PTHR43137">
    <property type="entry name" value="DIHYDROOROTASE"/>
    <property type="match status" value="1"/>
</dbReference>
<evidence type="ECO:0000256" key="9">
    <source>
        <dbReference type="ARBA" id="ARBA00048492"/>
    </source>
</evidence>
<dbReference type="GO" id="GO:0008270">
    <property type="term" value="F:zinc ion binding"/>
    <property type="evidence" value="ECO:0007669"/>
    <property type="project" value="UniProtKB-UniRule"/>
</dbReference>
<comment type="cofactor">
    <cofactor evidence="10 11">
        <name>Zn(2+)</name>
        <dbReference type="ChEBI" id="CHEBI:29105"/>
    </cofactor>
    <text evidence="10 11">Binds 2 Zn(2+) ions per subunit.</text>
</comment>
<feature type="binding site" evidence="10">
    <location>
        <position position="177"/>
    </location>
    <ligand>
        <name>Zn(2+)</name>
        <dbReference type="ChEBI" id="CHEBI:29105"/>
        <label>2</label>
    </ligand>
</feature>
<proteinExistence type="inferred from homology"/>
<dbReference type="STRING" id="339866.GCA_001418255_01118"/>
<evidence type="ECO:0000313" key="14">
    <source>
        <dbReference type="Proteomes" id="UP000183649"/>
    </source>
</evidence>
<sequence length="356" mass="39806">MTSTQILTLTRPDDFHLHLRDGAAMRDALPWTARQFARAIVMPNLKPPVVRLQQALEYRERILSALPEGSDFTPLMTLYLTDDTTPAMVEEAKGSGVVHAFKLYPAGATTNSDSGVTELRRVYPALEAMQSLGMPLLIHGEVTDPEVDVFDREAVFIERHLIALRRAFPELRIVLEHITTAQAAQFVSESHERDSRGVPLQAATLTAHHLLHNRNAMFKGGMRPHYYCLPVLKRETHRQALLDVATSGDDRFFLGTDSAPHARHTKEAACGCAGCFTAANALELYCAAFEQRYALHRLDDFASRFGAAFYGLPRNSGTITLHRTRWNMPEHLPYADTDIVPLHAGEVMEWQVQTAP</sequence>
<comment type="similarity">
    <text evidence="3 10 11">Belongs to the metallo-dependent hydrolases superfamily. DHOase family. Class II DHOase subfamily.</text>
</comment>
<dbReference type="InterPro" id="IPR004721">
    <property type="entry name" value="DHOdimr"/>
</dbReference>
<comment type="catalytic activity">
    <reaction evidence="9 10 11">
        <text>(S)-dihydroorotate + H2O = N-carbamoyl-L-aspartate + H(+)</text>
        <dbReference type="Rhea" id="RHEA:24296"/>
        <dbReference type="ChEBI" id="CHEBI:15377"/>
        <dbReference type="ChEBI" id="CHEBI:15378"/>
        <dbReference type="ChEBI" id="CHEBI:30864"/>
        <dbReference type="ChEBI" id="CHEBI:32814"/>
        <dbReference type="EC" id="3.5.2.3"/>
    </reaction>
</comment>
<keyword evidence="6 10" id="KW-0378">Hydrolase</keyword>
<evidence type="ECO:0000256" key="3">
    <source>
        <dbReference type="ARBA" id="ARBA00005631"/>
    </source>
</evidence>
<accession>A0A0K6HY03</accession>